<evidence type="ECO:0000313" key="8">
    <source>
        <dbReference type="Proteomes" id="UP001163821"/>
    </source>
</evidence>
<dbReference type="PANTHER" id="PTHR43772:SF2">
    <property type="entry name" value="PUTATIVE (AFU_ORTHOLOGUE AFUA_2G04480)-RELATED"/>
    <property type="match status" value="1"/>
</dbReference>
<organism evidence="7 8">
    <name type="scientific">Gaoshiqia sediminis</name>
    <dbReference type="NCBI Taxonomy" id="2986998"/>
    <lineage>
        <taxon>Bacteria</taxon>
        <taxon>Pseudomonadati</taxon>
        <taxon>Bacteroidota</taxon>
        <taxon>Bacteroidia</taxon>
        <taxon>Marinilabiliales</taxon>
        <taxon>Prolixibacteraceae</taxon>
        <taxon>Gaoshiqia</taxon>
    </lineage>
</organism>
<dbReference type="InterPro" id="IPR006710">
    <property type="entry name" value="Glyco_hydro_43"/>
</dbReference>
<evidence type="ECO:0000256" key="6">
    <source>
        <dbReference type="SAM" id="SignalP"/>
    </source>
</evidence>
<evidence type="ECO:0000256" key="3">
    <source>
        <dbReference type="ARBA" id="ARBA00022801"/>
    </source>
</evidence>
<dbReference type="AlphaFoldDB" id="A0AA41Y8A8"/>
<dbReference type="CDD" id="cd08983">
    <property type="entry name" value="GH43_Bt3655-like"/>
    <property type="match status" value="1"/>
</dbReference>
<evidence type="ECO:0000256" key="4">
    <source>
        <dbReference type="ARBA" id="ARBA00023277"/>
    </source>
</evidence>
<keyword evidence="6" id="KW-0732">Signal</keyword>
<dbReference type="Proteomes" id="UP001163821">
    <property type="component" value="Unassembled WGS sequence"/>
</dbReference>
<dbReference type="GO" id="GO:0045493">
    <property type="term" value="P:xylan catabolic process"/>
    <property type="evidence" value="ECO:0007669"/>
    <property type="project" value="UniProtKB-KW"/>
</dbReference>
<dbReference type="InterPro" id="IPR023296">
    <property type="entry name" value="Glyco_hydro_beta-prop_sf"/>
</dbReference>
<name>A0AA41Y8A8_9BACT</name>
<proteinExistence type="inferred from homology"/>
<dbReference type="PANTHER" id="PTHR43772">
    <property type="entry name" value="ENDO-1,4-BETA-XYLANASE"/>
    <property type="match status" value="1"/>
</dbReference>
<keyword evidence="3" id="KW-0378">Hydrolase</keyword>
<keyword evidence="5" id="KW-0326">Glycosidase</keyword>
<comment type="similarity">
    <text evidence="1">Belongs to the glycosyl hydrolase 43 family.</text>
</comment>
<keyword evidence="4" id="KW-0119">Carbohydrate metabolism</keyword>
<dbReference type="Pfam" id="PF04616">
    <property type="entry name" value="Glyco_hydro_43"/>
    <property type="match status" value="2"/>
</dbReference>
<feature type="chain" id="PRO_5041392073" evidence="6">
    <location>
        <begin position="33"/>
        <end position="722"/>
    </location>
</feature>
<evidence type="ECO:0000256" key="5">
    <source>
        <dbReference type="ARBA" id="ARBA00023295"/>
    </source>
</evidence>
<accession>A0AA41Y8A8</accession>
<keyword evidence="8" id="KW-1185">Reference proteome</keyword>
<protein>
    <submittedName>
        <fullName evidence="7">Family 43 glycosylhydrolase</fullName>
    </submittedName>
</protein>
<dbReference type="GO" id="GO:0004553">
    <property type="term" value="F:hydrolase activity, hydrolyzing O-glycosyl compounds"/>
    <property type="evidence" value="ECO:0007669"/>
    <property type="project" value="InterPro"/>
</dbReference>
<keyword evidence="2" id="KW-0858">Xylan degradation</keyword>
<dbReference type="Gene3D" id="2.115.10.20">
    <property type="entry name" value="Glycosyl hydrolase domain, family 43"/>
    <property type="match status" value="2"/>
</dbReference>
<evidence type="ECO:0000256" key="1">
    <source>
        <dbReference type="ARBA" id="ARBA00009865"/>
    </source>
</evidence>
<dbReference type="PROSITE" id="PS51257">
    <property type="entry name" value="PROKAR_LIPOPROTEIN"/>
    <property type="match status" value="1"/>
</dbReference>
<dbReference type="EMBL" id="JAPAAF010000011">
    <property type="protein sequence ID" value="MCW0483022.1"/>
    <property type="molecule type" value="Genomic_DNA"/>
</dbReference>
<comment type="caution">
    <text evidence="7">The sequence shown here is derived from an EMBL/GenBank/DDBJ whole genome shotgun (WGS) entry which is preliminary data.</text>
</comment>
<evidence type="ECO:0000313" key="7">
    <source>
        <dbReference type="EMBL" id="MCW0483022.1"/>
    </source>
</evidence>
<gene>
    <name evidence="7" type="ORF">N2K84_09800</name>
</gene>
<feature type="signal peptide" evidence="6">
    <location>
        <begin position="1"/>
        <end position="32"/>
    </location>
</feature>
<dbReference type="RefSeq" id="WP_282591624.1">
    <property type="nucleotide sequence ID" value="NZ_JAPAAF010000011.1"/>
</dbReference>
<dbReference type="CDD" id="cd18828">
    <property type="entry name" value="GH43_BT3675-like"/>
    <property type="match status" value="1"/>
</dbReference>
<evidence type="ECO:0000256" key="2">
    <source>
        <dbReference type="ARBA" id="ARBA00022651"/>
    </source>
</evidence>
<sequence>MTFKNRIKKPIRMANLLFAVLALFGSCNQSQPDDELSAYLFTYFTGNGPGEEAIHFAVSLDGYNYRALNNNKPILDSKEISTSGGVRDPHILRGADGWFYMVVTDLYVPDMGWKNYAMVLLKSKDLINWESSKVNIPETFPEEFGDVWRVWAPQTFYDETTGKYMIYFSMKQGDEPDIIYYAFANEDFTGLEAAPQQLFYSPTDNAAIDGDIILKDGTYHLFMKSEDGEPGIKLALSDQLTEGYELVSDERVDCEDRPVEGSGIFKLIGSDEYILMYDVYTSGRYQFTKSSDLQNFSVIDESISMNFHPRHGTVLPITGKELKQLIRQWGQFDDLLIEAQSASLKKQNVVINGNERTIELPLKRGTDLSAFDPEFSAWPGIDFHPKGAQDFSGGAVEYIFSIDGKGEVIYQVSAAMDHNPVLEGYYADPDILYSKKTGKYYIYPTSDGFMNWSGTYFKVFSSDNLVDWTDEGVILDLKTDVSWTDRNAWAPCIIEKKIDGEYKYFYYFTAAQKIGLAVADDPTGPFVDSGQPLIDYKPEGITGGQEIDADVFTDPESGKSYLYWGNGYMAAAELSEDMLSIKKNTLKLMNIDNTYREGTYVIYRNGTYYFMWSEDDTRSPNYKVRYATSDSPLGTLTIPENNIVIRQDAAQEIFATGHNSAIQVPGKDEWYLVYHRFTRPKGIDMGRAGGFHREVCIDKLEFDENGGIIEVKPTIKGIEPVN</sequence>
<dbReference type="InterPro" id="IPR052176">
    <property type="entry name" value="Glycosyl_Hydrlase_43_Enz"/>
</dbReference>
<dbReference type="SUPFAM" id="SSF75005">
    <property type="entry name" value="Arabinanase/levansucrase/invertase"/>
    <property type="match status" value="2"/>
</dbReference>
<reference evidence="7" key="1">
    <citation type="submission" date="2022-10" db="EMBL/GenBank/DDBJ databases">
        <title>Gaoshiqiia sediminis gen. nov., sp. nov., isolated from coastal sediment.</title>
        <authorList>
            <person name="Yu W.X."/>
            <person name="Mu D.S."/>
            <person name="Du J.Z."/>
            <person name="Liang Y.Q."/>
        </authorList>
    </citation>
    <scope>NUCLEOTIDE SEQUENCE</scope>
    <source>
        <strain evidence="7">A06</strain>
    </source>
</reference>
<keyword evidence="2" id="KW-0624">Polysaccharide degradation</keyword>